<dbReference type="InterPro" id="IPR022617">
    <property type="entry name" value="Rad60/SUMO-like_dom"/>
</dbReference>
<evidence type="ECO:0000259" key="4">
    <source>
        <dbReference type="Pfam" id="PF11976"/>
    </source>
</evidence>
<name>A0AAW1D329_9HEMI</name>
<dbReference type="Gene3D" id="3.10.20.90">
    <property type="entry name" value="Phosphatidylinositol 3-kinase Catalytic Subunit, Chain A, domain 1"/>
    <property type="match status" value="2"/>
</dbReference>
<comment type="subcellular location">
    <subcellularLocation>
        <location evidence="1">Nucleus</location>
    </subcellularLocation>
</comment>
<dbReference type="PANTHER" id="PTHR47187">
    <property type="entry name" value="NFATC2-INTERACTING PROTEIN"/>
    <property type="match status" value="1"/>
</dbReference>
<accession>A0AAW1D329</accession>
<dbReference type="PANTHER" id="PTHR47187:SF1">
    <property type="entry name" value="NFATC2-INTERACTING PROTEIN"/>
    <property type="match status" value="1"/>
</dbReference>
<gene>
    <name evidence="5" type="ORF">O3M35_010699</name>
</gene>
<evidence type="ECO:0000256" key="2">
    <source>
        <dbReference type="ARBA" id="ARBA00023242"/>
    </source>
</evidence>
<dbReference type="EMBL" id="JAPXFL010000007">
    <property type="protein sequence ID" value="KAK9504344.1"/>
    <property type="molecule type" value="Genomic_DNA"/>
</dbReference>
<feature type="region of interest" description="Disordered" evidence="3">
    <location>
        <begin position="1"/>
        <end position="46"/>
    </location>
</feature>
<comment type="caution">
    <text evidence="5">The sequence shown here is derived from an EMBL/GenBank/DDBJ whole genome shotgun (WGS) entry which is preliminary data.</text>
</comment>
<feature type="domain" description="Rad60/SUMO-like" evidence="4">
    <location>
        <begin position="194"/>
        <end position="265"/>
    </location>
</feature>
<organism evidence="5 6">
    <name type="scientific">Rhynocoris fuscipes</name>
    <dbReference type="NCBI Taxonomy" id="488301"/>
    <lineage>
        <taxon>Eukaryota</taxon>
        <taxon>Metazoa</taxon>
        <taxon>Ecdysozoa</taxon>
        <taxon>Arthropoda</taxon>
        <taxon>Hexapoda</taxon>
        <taxon>Insecta</taxon>
        <taxon>Pterygota</taxon>
        <taxon>Neoptera</taxon>
        <taxon>Paraneoptera</taxon>
        <taxon>Hemiptera</taxon>
        <taxon>Heteroptera</taxon>
        <taxon>Panheteroptera</taxon>
        <taxon>Cimicomorpha</taxon>
        <taxon>Reduviidae</taxon>
        <taxon>Harpactorinae</taxon>
        <taxon>Harpactorini</taxon>
        <taxon>Rhynocoris</taxon>
    </lineage>
</organism>
<dbReference type="SUPFAM" id="SSF54236">
    <property type="entry name" value="Ubiquitin-like"/>
    <property type="match status" value="1"/>
</dbReference>
<dbReference type="GO" id="GO:0005634">
    <property type="term" value="C:nucleus"/>
    <property type="evidence" value="ECO:0007669"/>
    <property type="project" value="UniProtKB-SubCell"/>
</dbReference>
<dbReference type="InterPro" id="IPR052324">
    <property type="entry name" value="NFATC2-Int_DNA_Repair"/>
</dbReference>
<sequence>MDDSFRRITRSITGNSRNVNNDPLVYVDSSSENKKRTRSKKKNAITNREKNKEVLPVEVIDLMDSPVNDFESNKKKKKIVVDDWIDITLDSDSEAEETEPLVEVKALWHNTLNKIERFSLKRSDPLLPIFEHFAKINNVGKDNIRIITNNYTLIHQYDSIDTLKLKVTNFLIASLIDNDNGTKQTDTTSNENMIEIKCQFKDRKKPLLCRLHRNQPISAISEQCAHEVGCDLKDIKLYFDGDLISFNDTPMSLEFEGGECVDVTVVRT</sequence>
<evidence type="ECO:0000313" key="5">
    <source>
        <dbReference type="EMBL" id="KAK9504344.1"/>
    </source>
</evidence>
<evidence type="ECO:0000256" key="1">
    <source>
        <dbReference type="ARBA" id="ARBA00004123"/>
    </source>
</evidence>
<dbReference type="Proteomes" id="UP001461498">
    <property type="component" value="Unassembled WGS sequence"/>
</dbReference>
<evidence type="ECO:0000313" key="6">
    <source>
        <dbReference type="Proteomes" id="UP001461498"/>
    </source>
</evidence>
<proteinExistence type="predicted"/>
<evidence type="ECO:0000256" key="3">
    <source>
        <dbReference type="SAM" id="MobiDB-lite"/>
    </source>
</evidence>
<feature type="compositionally biased region" description="Polar residues" evidence="3">
    <location>
        <begin position="10"/>
        <end position="21"/>
    </location>
</feature>
<dbReference type="Pfam" id="PF11976">
    <property type="entry name" value="Rad60-SLD"/>
    <property type="match status" value="1"/>
</dbReference>
<protein>
    <recommendedName>
        <fullName evidence="4">Rad60/SUMO-like domain-containing protein</fullName>
    </recommendedName>
</protein>
<keyword evidence="6" id="KW-1185">Reference proteome</keyword>
<dbReference type="AlphaFoldDB" id="A0AAW1D329"/>
<dbReference type="CDD" id="cd01763">
    <property type="entry name" value="Ubl_SUMO_like"/>
    <property type="match status" value="1"/>
</dbReference>
<keyword evidence="2" id="KW-0539">Nucleus</keyword>
<reference evidence="5 6" key="1">
    <citation type="submission" date="2022-12" db="EMBL/GenBank/DDBJ databases">
        <title>Chromosome-level genome assembly of true bugs.</title>
        <authorList>
            <person name="Ma L."/>
            <person name="Li H."/>
        </authorList>
    </citation>
    <scope>NUCLEOTIDE SEQUENCE [LARGE SCALE GENOMIC DNA]</scope>
    <source>
        <strain evidence="5">Lab_2022b</strain>
    </source>
</reference>
<dbReference type="InterPro" id="IPR029071">
    <property type="entry name" value="Ubiquitin-like_domsf"/>
</dbReference>
<dbReference type="GO" id="GO:0045944">
    <property type="term" value="P:positive regulation of transcription by RNA polymerase II"/>
    <property type="evidence" value="ECO:0007669"/>
    <property type="project" value="TreeGrafter"/>
</dbReference>